<dbReference type="Proteomes" id="UP001167796">
    <property type="component" value="Unassembled WGS sequence"/>
</dbReference>
<protein>
    <submittedName>
        <fullName evidence="2">Glycosyl hydrolase</fullName>
    </submittedName>
</protein>
<organism evidence="2 3">
    <name type="scientific">Hymenobacter mellowenesis</name>
    <dbReference type="NCBI Taxonomy" id="3063995"/>
    <lineage>
        <taxon>Bacteria</taxon>
        <taxon>Pseudomonadati</taxon>
        <taxon>Bacteroidota</taxon>
        <taxon>Cytophagia</taxon>
        <taxon>Cytophagales</taxon>
        <taxon>Hymenobacteraceae</taxon>
        <taxon>Hymenobacter</taxon>
    </lineage>
</organism>
<dbReference type="RefSeq" id="WP_305010841.1">
    <property type="nucleotide sequence ID" value="NZ_JAUQSX010000003.1"/>
</dbReference>
<reference evidence="2" key="1">
    <citation type="submission" date="2023-07" db="EMBL/GenBank/DDBJ databases">
        <authorList>
            <person name="Kim M.K."/>
        </authorList>
    </citation>
    <scope>NUCLEOTIDE SEQUENCE</scope>
    <source>
        <strain evidence="2">M29</strain>
    </source>
</reference>
<dbReference type="Gene3D" id="2.115.10.20">
    <property type="entry name" value="Glycosyl hydrolase domain, family 43"/>
    <property type="match status" value="1"/>
</dbReference>
<dbReference type="CDD" id="cd08984">
    <property type="entry name" value="GH43-like"/>
    <property type="match status" value="1"/>
</dbReference>
<sequence>MKLPSSHLCLALLATAATSALAQKPTAAKAAKAAAVLKATIPKATSPKPAPKPLFSDPVYDGAADPVIIWNKQRQKWWMFYTNRRATDTTATGVTWVHGTRIGIAESGDGGTTWTHRDTANINYRPDKGYTHWAPDVVEANGQYHMFLTYVPGTFTDWNHQRVIVQLSSSDLLNWKYVQTLPLITDKVIDASVFRLPDGTWRLWYNNERDHKSIYYADSPDLLHWTDHGQALNERGEGPKVFRWHEQYWMIIDQWKGMAVYHSDDLLHWTAQPERLLENPGQGRDDQAIGGHCDVVVSNGRAYVFYFTHPGRSKANPAPTNSIAARRSVIQVAELEFKDGKLTCDRNKPTLVQLRKPKSK</sequence>
<feature type="chain" id="PRO_5046273197" evidence="1">
    <location>
        <begin position="23"/>
        <end position="360"/>
    </location>
</feature>
<dbReference type="InterPro" id="IPR023296">
    <property type="entry name" value="Glyco_hydro_beta-prop_sf"/>
</dbReference>
<proteinExistence type="predicted"/>
<evidence type="ECO:0000256" key="1">
    <source>
        <dbReference type="SAM" id="SignalP"/>
    </source>
</evidence>
<dbReference type="InterPro" id="IPR050727">
    <property type="entry name" value="GH43_arabinanases"/>
</dbReference>
<evidence type="ECO:0000313" key="3">
    <source>
        <dbReference type="Proteomes" id="UP001167796"/>
    </source>
</evidence>
<dbReference type="PANTHER" id="PTHR43301:SF3">
    <property type="entry name" value="ARABINAN ENDO-1,5-ALPHA-L-ARABINOSIDASE A-RELATED"/>
    <property type="match status" value="1"/>
</dbReference>
<keyword evidence="1" id="KW-0732">Signal</keyword>
<evidence type="ECO:0000313" key="2">
    <source>
        <dbReference type="EMBL" id="MDO7846152.1"/>
    </source>
</evidence>
<feature type="signal peptide" evidence="1">
    <location>
        <begin position="1"/>
        <end position="22"/>
    </location>
</feature>
<keyword evidence="2" id="KW-0378">Hydrolase</keyword>
<dbReference type="PANTHER" id="PTHR43301">
    <property type="entry name" value="ARABINAN ENDO-1,5-ALPHA-L-ARABINOSIDASE"/>
    <property type="match status" value="1"/>
</dbReference>
<gene>
    <name evidence="2" type="ORF">Q5H92_07290</name>
</gene>
<dbReference type="GO" id="GO:0016787">
    <property type="term" value="F:hydrolase activity"/>
    <property type="evidence" value="ECO:0007669"/>
    <property type="project" value="UniProtKB-KW"/>
</dbReference>
<accession>A0ABT9A9R3</accession>
<dbReference type="EMBL" id="JAUQSX010000003">
    <property type="protein sequence ID" value="MDO7846152.1"/>
    <property type="molecule type" value="Genomic_DNA"/>
</dbReference>
<comment type="caution">
    <text evidence="2">The sequence shown here is derived from an EMBL/GenBank/DDBJ whole genome shotgun (WGS) entry which is preliminary data.</text>
</comment>
<dbReference type="SUPFAM" id="SSF75005">
    <property type="entry name" value="Arabinanase/levansucrase/invertase"/>
    <property type="match status" value="1"/>
</dbReference>
<keyword evidence="3" id="KW-1185">Reference proteome</keyword>
<name>A0ABT9A9R3_9BACT</name>